<dbReference type="AlphaFoldDB" id="A0A9D1KE43"/>
<evidence type="ECO:0000256" key="1">
    <source>
        <dbReference type="SAM" id="SignalP"/>
    </source>
</evidence>
<name>A0A9D1KE43_9BACT</name>
<dbReference type="InterPro" id="IPR025665">
    <property type="entry name" value="Beta-barrel_OMP_2"/>
</dbReference>
<comment type="caution">
    <text evidence="3">The sequence shown here is derived from an EMBL/GenBank/DDBJ whole genome shotgun (WGS) entry which is preliminary data.</text>
</comment>
<evidence type="ECO:0000259" key="2">
    <source>
        <dbReference type="Pfam" id="PF13568"/>
    </source>
</evidence>
<accession>A0A9D1KE43</accession>
<organism evidence="3 4">
    <name type="scientific">Candidatus Caccoplasma intestinavium</name>
    <dbReference type="NCBI Taxonomy" id="2840716"/>
    <lineage>
        <taxon>Bacteria</taxon>
        <taxon>Pseudomonadati</taxon>
        <taxon>Bacteroidota</taxon>
        <taxon>Bacteroidia</taxon>
        <taxon>Bacteroidales</taxon>
        <taxon>Bacteroidaceae</taxon>
        <taxon>Bacteroidaceae incertae sedis</taxon>
        <taxon>Candidatus Caccoplasma</taxon>
    </lineage>
</organism>
<sequence>MKKFTKTICLLVLLGISAQAQAIDFNWGLKGGFNLSGSSYKGLAPNIKYDNDCGFFIGPMAEISFPLGLSIDGSLLYLQRRTHFTNTDDYAVANYFRHSLDIPLYLKFTFNPLQILGIYAGVGPSFTFDIKNDNLSNKLYEIIGKENPQPNGARLINNETVVGMNFTAGVILFKHLRAAINYRLPMGNSVRETFTDGWNDILASDFSTKSNMWQLVFSVTF</sequence>
<proteinExistence type="predicted"/>
<dbReference type="Proteomes" id="UP000886722">
    <property type="component" value="Unassembled WGS sequence"/>
</dbReference>
<reference evidence="3" key="2">
    <citation type="journal article" date="2021" name="PeerJ">
        <title>Extensive microbial diversity within the chicken gut microbiome revealed by metagenomics and culture.</title>
        <authorList>
            <person name="Gilroy R."/>
            <person name="Ravi A."/>
            <person name="Getino M."/>
            <person name="Pursley I."/>
            <person name="Horton D.L."/>
            <person name="Alikhan N.F."/>
            <person name="Baker D."/>
            <person name="Gharbi K."/>
            <person name="Hall N."/>
            <person name="Watson M."/>
            <person name="Adriaenssens E.M."/>
            <person name="Foster-Nyarko E."/>
            <person name="Jarju S."/>
            <person name="Secka A."/>
            <person name="Antonio M."/>
            <person name="Oren A."/>
            <person name="Chaudhuri R.R."/>
            <person name="La Ragione R."/>
            <person name="Hildebrand F."/>
            <person name="Pallen M.J."/>
        </authorList>
    </citation>
    <scope>NUCLEOTIDE SEQUENCE</scope>
    <source>
        <strain evidence="3">21143</strain>
    </source>
</reference>
<evidence type="ECO:0000313" key="4">
    <source>
        <dbReference type="Proteomes" id="UP000886722"/>
    </source>
</evidence>
<dbReference type="Pfam" id="PF13568">
    <property type="entry name" value="OMP_b-brl_2"/>
    <property type="match status" value="1"/>
</dbReference>
<feature type="signal peptide" evidence="1">
    <location>
        <begin position="1"/>
        <end position="22"/>
    </location>
</feature>
<keyword evidence="1" id="KW-0732">Signal</keyword>
<gene>
    <name evidence="3" type="ORF">IAD06_07265</name>
</gene>
<evidence type="ECO:0000313" key="3">
    <source>
        <dbReference type="EMBL" id="HIT39821.1"/>
    </source>
</evidence>
<feature type="chain" id="PRO_5039081441" evidence="1">
    <location>
        <begin position="23"/>
        <end position="221"/>
    </location>
</feature>
<protein>
    <submittedName>
        <fullName evidence="3">PorT family protein</fullName>
    </submittedName>
</protein>
<reference evidence="3" key="1">
    <citation type="submission" date="2020-10" db="EMBL/GenBank/DDBJ databases">
        <authorList>
            <person name="Gilroy R."/>
        </authorList>
    </citation>
    <scope>NUCLEOTIDE SEQUENCE</scope>
    <source>
        <strain evidence="3">21143</strain>
    </source>
</reference>
<dbReference type="EMBL" id="DVKT01000055">
    <property type="protein sequence ID" value="HIT39821.1"/>
    <property type="molecule type" value="Genomic_DNA"/>
</dbReference>
<feature type="domain" description="Outer membrane protein beta-barrel" evidence="2">
    <location>
        <begin position="19"/>
        <end position="188"/>
    </location>
</feature>